<feature type="region of interest" description="Disordered" evidence="1">
    <location>
        <begin position="1"/>
        <end position="71"/>
    </location>
</feature>
<dbReference type="EMBL" id="JAQQWK010000005">
    <property type="protein sequence ID" value="KAK8041896.1"/>
    <property type="molecule type" value="Genomic_DNA"/>
</dbReference>
<evidence type="ECO:0000313" key="2">
    <source>
        <dbReference type="EMBL" id="KAK8041896.1"/>
    </source>
</evidence>
<feature type="compositionally biased region" description="Polar residues" evidence="1">
    <location>
        <begin position="132"/>
        <end position="148"/>
    </location>
</feature>
<accession>A0ABR1T5M4</accession>
<reference evidence="2 3" key="1">
    <citation type="submission" date="2023-01" db="EMBL/GenBank/DDBJ databases">
        <title>Analysis of 21 Apiospora genomes using comparative genomics revels a genus with tremendous synthesis potential of carbohydrate active enzymes and secondary metabolites.</title>
        <authorList>
            <person name="Sorensen T."/>
        </authorList>
    </citation>
    <scope>NUCLEOTIDE SEQUENCE [LARGE SCALE GENOMIC DNA]</scope>
    <source>
        <strain evidence="2 3">CBS 33761</strain>
    </source>
</reference>
<feature type="compositionally biased region" description="Low complexity" evidence="1">
    <location>
        <begin position="98"/>
        <end position="121"/>
    </location>
</feature>
<protein>
    <submittedName>
        <fullName evidence="2">Uncharacterized protein</fullName>
    </submittedName>
</protein>
<evidence type="ECO:0000313" key="3">
    <source>
        <dbReference type="Proteomes" id="UP001444661"/>
    </source>
</evidence>
<comment type="caution">
    <text evidence="2">The sequence shown here is derived from an EMBL/GenBank/DDBJ whole genome shotgun (WGS) entry which is preliminary data.</text>
</comment>
<gene>
    <name evidence="2" type="ORF">PG993_006419</name>
</gene>
<feature type="compositionally biased region" description="Basic and acidic residues" evidence="1">
    <location>
        <begin position="122"/>
        <end position="131"/>
    </location>
</feature>
<evidence type="ECO:0000256" key="1">
    <source>
        <dbReference type="SAM" id="MobiDB-lite"/>
    </source>
</evidence>
<feature type="compositionally biased region" description="Low complexity" evidence="1">
    <location>
        <begin position="287"/>
        <end position="306"/>
    </location>
</feature>
<feature type="region of interest" description="Disordered" evidence="1">
    <location>
        <begin position="174"/>
        <end position="364"/>
    </location>
</feature>
<keyword evidence="3" id="KW-1185">Reference proteome</keyword>
<proteinExistence type="predicted"/>
<dbReference type="Proteomes" id="UP001444661">
    <property type="component" value="Unassembled WGS sequence"/>
</dbReference>
<feature type="compositionally biased region" description="Basic and acidic residues" evidence="1">
    <location>
        <begin position="404"/>
        <end position="422"/>
    </location>
</feature>
<name>A0ABR1T5M4_9PEZI</name>
<organism evidence="2 3">
    <name type="scientific">Apiospora rasikravindrae</name>
    <dbReference type="NCBI Taxonomy" id="990691"/>
    <lineage>
        <taxon>Eukaryota</taxon>
        <taxon>Fungi</taxon>
        <taxon>Dikarya</taxon>
        <taxon>Ascomycota</taxon>
        <taxon>Pezizomycotina</taxon>
        <taxon>Sordariomycetes</taxon>
        <taxon>Xylariomycetidae</taxon>
        <taxon>Amphisphaeriales</taxon>
        <taxon>Apiosporaceae</taxon>
        <taxon>Apiospora</taxon>
    </lineage>
</organism>
<feature type="compositionally biased region" description="Low complexity" evidence="1">
    <location>
        <begin position="452"/>
        <end position="463"/>
    </location>
</feature>
<feature type="compositionally biased region" description="Basic and acidic residues" evidence="1">
    <location>
        <begin position="182"/>
        <end position="196"/>
    </location>
</feature>
<feature type="compositionally biased region" description="Basic and acidic residues" evidence="1">
    <location>
        <begin position="431"/>
        <end position="447"/>
    </location>
</feature>
<feature type="compositionally biased region" description="Basic and acidic residues" evidence="1">
    <location>
        <begin position="220"/>
        <end position="240"/>
    </location>
</feature>
<feature type="compositionally biased region" description="Acidic residues" evidence="1">
    <location>
        <begin position="324"/>
        <end position="333"/>
    </location>
</feature>
<feature type="region of interest" description="Disordered" evidence="1">
    <location>
        <begin position="387"/>
        <end position="463"/>
    </location>
</feature>
<sequence>MEDQTDNCHIKIQKKRSLSVDHYGDGTSPSKRRALSLQPLNSDEEQRPDVAGRRVSSATSPPAKQGGISLESVGYDRAKSALRSLLLSGPSSAPFGSQQQQQQQQHDARLQPLPSLDQDLLSMEHQEHPSSSRETSSVHHPTSLSTEAPSPKLPPKGLCKALSAALPATKAARKCLPTLGQKKGDSGRLNTEEKPTRKTPKKCRPSQHLVFVENDGSPEDVTHSEGRAPKRQRRDNEKSTDGIPDDTLQADGINNQPTQKKRRQQSRWTAVNTIKRGDEDGVDDFESIPSQSQGSSSSSCSSQQASNNGREDDNNNPQQQQAETQEEKEEEEEKFYHDLAQRSLDYATTKRGRRCSSNDNGGKSGIVWAGFVEALVFEDTQHNCQLEKGLRQRRQERKGQAKARSPEKTPEEKRKAANERARQWRAKRKREKEEKEKGEKGKERQSVDDTLAAPVAAAAAVAS</sequence>
<feature type="region of interest" description="Disordered" evidence="1">
    <location>
        <begin position="85"/>
        <end position="158"/>
    </location>
</feature>